<gene>
    <name evidence="2" type="ORF">ZIOFF_019773</name>
</gene>
<protein>
    <recommendedName>
        <fullName evidence="4">LysM domain-containing protein</fullName>
    </recommendedName>
</protein>
<name>A0A8J5LBV9_ZINOF</name>
<keyword evidence="3" id="KW-1185">Reference proteome</keyword>
<keyword evidence="1" id="KW-0732">Signal</keyword>
<evidence type="ECO:0000313" key="2">
    <source>
        <dbReference type="EMBL" id="KAG6522627.1"/>
    </source>
</evidence>
<proteinExistence type="predicted"/>
<comment type="caution">
    <text evidence="2">The sequence shown here is derived from an EMBL/GenBank/DDBJ whole genome shotgun (WGS) entry which is preliminary data.</text>
</comment>
<organism evidence="2 3">
    <name type="scientific">Zingiber officinale</name>
    <name type="common">Ginger</name>
    <name type="synonym">Amomum zingiber</name>
    <dbReference type="NCBI Taxonomy" id="94328"/>
    <lineage>
        <taxon>Eukaryota</taxon>
        <taxon>Viridiplantae</taxon>
        <taxon>Streptophyta</taxon>
        <taxon>Embryophyta</taxon>
        <taxon>Tracheophyta</taxon>
        <taxon>Spermatophyta</taxon>
        <taxon>Magnoliopsida</taxon>
        <taxon>Liliopsida</taxon>
        <taxon>Zingiberales</taxon>
        <taxon>Zingiberaceae</taxon>
        <taxon>Zingiber</taxon>
    </lineage>
</organism>
<dbReference type="AlphaFoldDB" id="A0A8J5LBV9"/>
<dbReference type="PANTHER" id="PTHR33648:SF45">
    <property type="entry name" value="LYSM DOMAIN-CONTAINING PROTEIN, PUTATIVE-RELATED"/>
    <property type="match status" value="1"/>
</dbReference>
<sequence length="88" mass="10153">MKTVAMRLVSLLLILQVAFFVYGQGRRLREQQQQQQQQPCDEYYVAEEGDTLQTISVKCNNIFILEDNPQIDDSDDIGPGTVLYMRQP</sequence>
<evidence type="ECO:0000313" key="3">
    <source>
        <dbReference type="Proteomes" id="UP000734854"/>
    </source>
</evidence>
<dbReference type="InterPro" id="IPR036779">
    <property type="entry name" value="LysM_dom_sf"/>
</dbReference>
<reference evidence="2 3" key="1">
    <citation type="submission" date="2020-08" db="EMBL/GenBank/DDBJ databases">
        <title>Plant Genome Project.</title>
        <authorList>
            <person name="Zhang R.-G."/>
        </authorList>
    </citation>
    <scope>NUCLEOTIDE SEQUENCE [LARGE SCALE GENOMIC DNA]</scope>
    <source>
        <tissue evidence="2">Rhizome</tissue>
    </source>
</reference>
<feature type="signal peptide" evidence="1">
    <location>
        <begin position="1"/>
        <end position="25"/>
    </location>
</feature>
<dbReference type="Proteomes" id="UP000734854">
    <property type="component" value="Unassembled WGS sequence"/>
</dbReference>
<evidence type="ECO:0000256" key="1">
    <source>
        <dbReference type="SAM" id="SignalP"/>
    </source>
</evidence>
<evidence type="ECO:0008006" key="4">
    <source>
        <dbReference type="Google" id="ProtNLM"/>
    </source>
</evidence>
<feature type="chain" id="PRO_5035243872" description="LysM domain-containing protein" evidence="1">
    <location>
        <begin position="26"/>
        <end position="88"/>
    </location>
</feature>
<accession>A0A8J5LBV9</accession>
<dbReference type="Gene3D" id="3.10.350.10">
    <property type="entry name" value="LysM domain"/>
    <property type="match status" value="1"/>
</dbReference>
<dbReference type="EMBL" id="JACMSC010000005">
    <property type="protein sequence ID" value="KAG6522627.1"/>
    <property type="molecule type" value="Genomic_DNA"/>
</dbReference>
<dbReference type="PANTHER" id="PTHR33648">
    <property type="entry name" value="EMBRYO SAC 1"/>
    <property type="match status" value="1"/>
</dbReference>